<protein>
    <submittedName>
        <fullName evidence="1">Uncharacterized protein</fullName>
    </submittedName>
</protein>
<organism evidence="1 2">
    <name type="scientific">Hufsiella ginkgonis</name>
    <dbReference type="NCBI Taxonomy" id="2695274"/>
    <lineage>
        <taxon>Bacteria</taxon>
        <taxon>Pseudomonadati</taxon>
        <taxon>Bacteroidota</taxon>
        <taxon>Sphingobacteriia</taxon>
        <taxon>Sphingobacteriales</taxon>
        <taxon>Sphingobacteriaceae</taxon>
        <taxon>Hufsiella</taxon>
    </lineage>
</organism>
<name>A0A7K1Y1P7_9SPHI</name>
<reference evidence="1 2" key="1">
    <citation type="submission" date="2019-11" db="EMBL/GenBank/DDBJ databases">
        <title>Pedobacter sp. HMF7056 Genome sequencing and assembly.</title>
        <authorList>
            <person name="Kang H."/>
            <person name="Kim H."/>
            <person name="Joh K."/>
        </authorList>
    </citation>
    <scope>NUCLEOTIDE SEQUENCE [LARGE SCALE GENOMIC DNA]</scope>
    <source>
        <strain evidence="1 2">HMF7056</strain>
    </source>
</reference>
<evidence type="ECO:0000313" key="2">
    <source>
        <dbReference type="Proteomes" id="UP000451233"/>
    </source>
</evidence>
<accession>A0A7K1Y1P7</accession>
<evidence type="ECO:0000313" key="1">
    <source>
        <dbReference type="EMBL" id="MXV17047.1"/>
    </source>
</evidence>
<dbReference type="Proteomes" id="UP000451233">
    <property type="component" value="Unassembled WGS sequence"/>
</dbReference>
<comment type="caution">
    <text evidence="1">The sequence shown here is derived from an EMBL/GenBank/DDBJ whole genome shotgun (WGS) entry which is preliminary data.</text>
</comment>
<dbReference type="EMBL" id="WVHS01000004">
    <property type="protein sequence ID" value="MXV17047.1"/>
    <property type="molecule type" value="Genomic_DNA"/>
</dbReference>
<sequence length="155" mass="17304">MLVHEKVVGASDADLSSFTADPENHVFKRLGFCDRAARNYRLGCAHTMANARFNWLIDQLVKRNLVTGLLALQQEVDELVGRIYLLDHRKGDLEKQMAVAALSGDRQQLDRLTGELDELKAFHSGMIDRLESLRELILNEIDGSIAGRSPSTVSN</sequence>
<gene>
    <name evidence="1" type="ORF">GS398_17235</name>
</gene>
<dbReference type="AlphaFoldDB" id="A0A7K1Y1P7"/>
<keyword evidence="2" id="KW-1185">Reference proteome</keyword>
<dbReference type="RefSeq" id="WP_160908056.1">
    <property type="nucleotide sequence ID" value="NZ_WVHS01000004.1"/>
</dbReference>
<proteinExistence type="predicted"/>